<organism evidence="3 4">
    <name type="scientific">Dreissena polymorpha</name>
    <name type="common">Zebra mussel</name>
    <name type="synonym">Mytilus polymorpha</name>
    <dbReference type="NCBI Taxonomy" id="45954"/>
    <lineage>
        <taxon>Eukaryota</taxon>
        <taxon>Metazoa</taxon>
        <taxon>Spiralia</taxon>
        <taxon>Lophotrochozoa</taxon>
        <taxon>Mollusca</taxon>
        <taxon>Bivalvia</taxon>
        <taxon>Autobranchia</taxon>
        <taxon>Heteroconchia</taxon>
        <taxon>Euheterodonta</taxon>
        <taxon>Imparidentia</taxon>
        <taxon>Neoheterodontei</taxon>
        <taxon>Myida</taxon>
        <taxon>Dreissenoidea</taxon>
        <taxon>Dreissenidae</taxon>
        <taxon>Dreissena</taxon>
    </lineage>
</organism>
<reference evidence="3" key="1">
    <citation type="journal article" date="2019" name="bioRxiv">
        <title>The Genome of the Zebra Mussel, Dreissena polymorpha: A Resource for Invasive Species Research.</title>
        <authorList>
            <person name="McCartney M.A."/>
            <person name="Auch B."/>
            <person name="Kono T."/>
            <person name="Mallez S."/>
            <person name="Zhang Y."/>
            <person name="Obille A."/>
            <person name="Becker A."/>
            <person name="Abrahante J.E."/>
            <person name="Garbe J."/>
            <person name="Badalamenti J.P."/>
            <person name="Herman A."/>
            <person name="Mangelson H."/>
            <person name="Liachko I."/>
            <person name="Sullivan S."/>
            <person name="Sone E.D."/>
            <person name="Koren S."/>
            <person name="Silverstein K.A.T."/>
            <person name="Beckman K.B."/>
            <person name="Gohl D.M."/>
        </authorList>
    </citation>
    <scope>NUCLEOTIDE SEQUENCE</scope>
    <source>
        <strain evidence="3">Duluth1</strain>
        <tissue evidence="3">Whole animal</tissue>
    </source>
</reference>
<evidence type="ECO:0000256" key="2">
    <source>
        <dbReference type="SAM" id="MobiDB-lite"/>
    </source>
</evidence>
<dbReference type="GO" id="GO:0051726">
    <property type="term" value="P:regulation of cell cycle"/>
    <property type="evidence" value="ECO:0007669"/>
    <property type="project" value="TreeGrafter"/>
</dbReference>
<evidence type="ECO:0008006" key="5">
    <source>
        <dbReference type="Google" id="ProtNLM"/>
    </source>
</evidence>
<dbReference type="Proteomes" id="UP000828390">
    <property type="component" value="Unassembled WGS sequence"/>
</dbReference>
<feature type="compositionally biased region" description="Polar residues" evidence="2">
    <location>
        <begin position="1170"/>
        <end position="1180"/>
    </location>
</feature>
<feature type="compositionally biased region" description="Polar residues" evidence="2">
    <location>
        <begin position="506"/>
        <end position="525"/>
    </location>
</feature>
<feature type="compositionally biased region" description="Polar residues" evidence="2">
    <location>
        <begin position="541"/>
        <end position="565"/>
    </location>
</feature>
<comment type="caution">
    <text evidence="3">The sequence shown here is derived from an EMBL/GenBank/DDBJ whole genome shotgun (WGS) entry which is preliminary data.</text>
</comment>
<dbReference type="PANTHER" id="PTHR15154">
    <property type="entry name" value="HAMARTIN"/>
    <property type="match status" value="1"/>
</dbReference>
<dbReference type="GO" id="GO:0032007">
    <property type="term" value="P:negative regulation of TOR signaling"/>
    <property type="evidence" value="ECO:0007669"/>
    <property type="project" value="TreeGrafter"/>
</dbReference>
<feature type="compositionally biased region" description="Acidic residues" evidence="2">
    <location>
        <begin position="605"/>
        <end position="614"/>
    </location>
</feature>
<feature type="region of interest" description="Disordered" evidence="2">
    <location>
        <begin position="1258"/>
        <end position="1308"/>
    </location>
</feature>
<dbReference type="InterPro" id="IPR016024">
    <property type="entry name" value="ARM-type_fold"/>
</dbReference>
<reference evidence="3" key="2">
    <citation type="submission" date="2020-11" db="EMBL/GenBank/DDBJ databases">
        <authorList>
            <person name="McCartney M.A."/>
            <person name="Auch B."/>
            <person name="Kono T."/>
            <person name="Mallez S."/>
            <person name="Becker A."/>
            <person name="Gohl D.M."/>
            <person name="Silverstein K.A.T."/>
            <person name="Koren S."/>
            <person name="Bechman K.B."/>
            <person name="Herman A."/>
            <person name="Abrahante J.E."/>
            <person name="Garbe J."/>
        </authorList>
    </citation>
    <scope>NUCLEOTIDE SEQUENCE</scope>
    <source>
        <strain evidence="3">Duluth1</strain>
        <tissue evidence="3">Whole animal</tissue>
    </source>
</reference>
<feature type="region of interest" description="Disordered" evidence="2">
    <location>
        <begin position="504"/>
        <end position="525"/>
    </location>
</feature>
<name>A0A9D4FSJ5_DREPO</name>
<dbReference type="EMBL" id="JAIWYP010000007">
    <property type="protein sequence ID" value="KAH3801167.1"/>
    <property type="molecule type" value="Genomic_DNA"/>
</dbReference>
<evidence type="ECO:0000256" key="1">
    <source>
        <dbReference type="SAM" id="Coils"/>
    </source>
</evidence>
<sequence>MAASMLEGKQIDVKELFTLLESEETQVTEGITTLIQEHLASTKESWLVHSLVDYYFLTQSQSVVDILCKVADPHDKHLLEKLHDGIKSSDHQLPALQLLLFVVCREPLWLHKIVSQSVLKVILKCLKAETSIPVLMTGVTIVTILLPSIPTLVGPYLPDLFEVFNRLASFSVKKLPSNAPDIFLLHLQIAVYSLFHRLYGMFPYNFLTYLRHYYSKKENVAVFDEVIKSMLERVRLHPHLITGTKEQETSTQRWKKKECHDIIVECNKMSLDPIEGTWEELQCPVLTNPSHFFVRPLPDSTDTVQAITAPLCQPALTGPELSPGLSPPNTFWSPSEVIGLSTPPCSQLTTPAPAVTMETTVVQSTSQQVGPSLLVNAVLTPVNTPVETPPVSEDVERVRTNSRGIPQTKSLDPKRLSCEFSTNHAVPLLTPSSHIPSVPPSPLRTEFINTPPLGAKTFPVLHAARELQFDHELSEEMTKQHLAKIKESRVETLKPILDAKALGSDSKAQNSGPNTAESSKATSRCSSLTFLEDSLRSGSQVTYSVNQSQEVDTGSQPLPNQSSQEDGAAMKHHEDVAVVLDPGSSQLDTVSIDNLSQVIEGLSISDEENDDEVSELTSNSQGTHPTLTAESVKKFMKSVNRIRFNSLTATNTVEPAKPKFSSKSRSRSCPQFPKVTTTYEDDEDEEEDVVRSLSTDARGGETQPCKFEVSDMGPSVIKPIILDSFAKQPADLKEISLISGTSTTVCVNVRQETTVTMTTTKFGDMGVGVVPQCPVFADRAQGSSHPRTAEERSMLQVLRDVLNISASNTCAKCKGNVTENPQDHAEPFFLTYSPPELLDRHLQLGHDIHAKELSRIPMPSTQDVNWTHFGGMPPADEISILRTQLKLMHNQLMYERHRRDQHAKRNRRLLRHIANSKTLEEQNNSMREQLQERDLRIRDLQVSIKLLERENRKLNNEQESHRYQKLVQLSACLQENEDLKNAKKEFNTLLVRQREEQDALQKNLNACQAKLFNATKELEKMSEVAADNVKLKEQVIHLQKEVVLMGELQHKSSEKLLAAKASKASRLEHQYAQKTLVNEINGLNYELKRVVTEQESCRAQLREQAETLAIKERALAEVKMILEKMKTSHKEEMKSMEEKHRAALRVNQALEAHSLQLYAEIERVKAKLNSDGSKPQTPTCLSEPFRERIGSDPSSKSASSHRNILTRMTSVPAVSNVIGEDLEGQRSNSVPKGNEAKHSAVDKDYHIVGEFEHSADMGAVQQSRNDETEGASVTSRVSNRGQQHQFTDREDSHTAFYPGNNTSYSGFH</sequence>
<feature type="region of interest" description="Disordered" evidence="2">
    <location>
        <begin position="1168"/>
        <end position="1207"/>
    </location>
</feature>
<feature type="compositionally biased region" description="Polar residues" evidence="2">
    <location>
        <begin position="1271"/>
        <end position="1285"/>
    </location>
</feature>
<evidence type="ECO:0000313" key="3">
    <source>
        <dbReference type="EMBL" id="KAH3801167.1"/>
    </source>
</evidence>
<accession>A0A9D4FSJ5</accession>
<dbReference type="GO" id="GO:0033596">
    <property type="term" value="C:TSC1-TSC2 complex"/>
    <property type="evidence" value="ECO:0007669"/>
    <property type="project" value="TreeGrafter"/>
</dbReference>
<feature type="region of interest" description="Disordered" evidence="2">
    <location>
        <begin position="541"/>
        <end position="571"/>
    </location>
</feature>
<dbReference type="SUPFAM" id="SSF48371">
    <property type="entry name" value="ARM repeat"/>
    <property type="match status" value="1"/>
</dbReference>
<feature type="compositionally biased region" description="Polar residues" evidence="2">
    <location>
        <begin position="1192"/>
        <end position="1207"/>
    </location>
</feature>
<feature type="coiled-coil region" evidence="1">
    <location>
        <begin position="916"/>
        <end position="1041"/>
    </location>
</feature>
<dbReference type="Pfam" id="PF04388">
    <property type="entry name" value="Hamartin"/>
    <property type="match status" value="1"/>
</dbReference>
<gene>
    <name evidence="3" type="ORF">DPMN_154814</name>
</gene>
<keyword evidence="1" id="KW-0175">Coiled coil</keyword>
<feature type="region of interest" description="Disordered" evidence="2">
    <location>
        <begin position="655"/>
        <end position="686"/>
    </location>
</feature>
<proteinExistence type="predicted"/>
<feature type="region of interest" description="Disordered" evidence="2">
    <location>
        <begin position="605"/>
        <end position="626"/>
    </location>
</feature>
<dbReference type="GO" id="GO:0008285">
    <property type="term" value="P:negative regulation of cell population proliferation"/>
    <property type="evidence" value="ECO:0007669"/>
    <property type="project" value="TreeGrafter"/>
</dbReference>
<dbReference type="OrthoDB" id="6022054at2759"/>
<protein>
    <recommendedName>
        <fullName evidence="5">Hamartin</fullName>
    </recommendedName>
</protein>
<keyword evidence="4" id="KW-1185">Reference proteome</keyword>
<feature type="compositionally biased region" description="Polar residues" evidence="2">
    <location>
        <begin position="615"/>
        <end position="626"/>
    </location>
</feature>
<feature type="coiled-coil region" evidence="1">
    <location>
        <begin position="1119"/>
        <end position="1153"/>
    </location>
</feature>
<dbReference type="PANTHER" id="PTHR15154:SF2">
    <property type="entry name" value="HAMARTIN"/>
    <property type="match status" value="1"/>
</dbReference>
<evidence type="ECO:0000313" key="4">
    <source>
        <dbReference type="Proteomes" id="UP000828390"/>
    </source>
</evidence>
<dbReference type="InterPro" id="IPR007483">
    <property type="entry name" value="Hamartin"/>
</dbReference>
<feature type="compositionally biased region" description="Polar residues" evidence="2">
    <location>
        <begin position="1299"/>
        <end position="1308"/>
    </location>
</feature>